<dbReference type="EMBL" id="JASBWS010000056">
    <property type="protein sequence ID" value="KAJ9104065.1"/>
    <property type="molecule type" value="Genomic_DNA"/>
</dbReference>
<gene>
    <name evidence="1" type="ORF">QFC20_004642</name>
</gene>
<protein>
    <submittedName>
        <fullName evidence="1">Uncharacterized protein</fullName>
    </submittedName>
</protein>
<organism evidence="1 2">
    <name type="scientific">Naganishia adeliensis</name>
    <dbReference type="NCBI Taxonomy" id="92952"/>
    <lineage>
        <taxon>Eukaryota</taxon>
        <taxon>Fungi</taxon>
        <taxon>Dikarya</taxon>
        <taxon>Basidiomycota</taxon>
        <taxon>Agaricomycotina</taxon>
        <taxon>Tremellomycetes</taxon>
        <taxon>Filobasidiales</taxon>
        <taxon>Filobasidiaceae</taxon>
        <taxon>Naganishia</taxon>
    </lineage>
</organism>
<name>A0ACC2VX60_9TREE</name>
<dbReference type="Proteomes" id="UP001230649">
    <property type="component" value="Unassembled WGS sequence"/>
</dbReference>
<sequence length="278" mass="31779">MDTHYLHRAHGGERAITSGDVHLRLLLKKYDKKLHRFVERWDLVASDDMWDSFKESCKQLIRKVKELEDTCVAFSEETLHEDLPTGLDEDHVALLWGILRFARKLIIDLETAGYLDRMEDREALENMEKEFYKLAPFKLDTATSVLPVGVDSHLQGADDRDFTVPIEHAMTFNLSIPEVLAVSTADQSGVEHWGQNSDDCGGSEWKHRLHRLARVLADEGDGEFFAQQMHDIARTTYSVPDPGFDDPYRKDKHDALTTLAGQVIQLSKARSSLKESEW</sequence>
<evidence type="ECO:0000313" key="1">
    <source>
        <dbReference type="EMBL" id="KAJ9104065.1"/>
    </source>
</evidence>
<evidence type="ECO:0000313" key="2">
    <source>
        <dbReference type="Proteomes" id="UP001230649"/>
    </source>
</evidence>
<keyword evidence="2" id="KW-1185">Reference proteome</keyword>
<comment type="caution">
    <text evidence="1">The sequence shown here is derived from an EMBL/GenBank/DDBJ whole genome shotgun (WGS) entry which is preliminary data.</text>
</comment>
<reference evidence="1" key="1">
    <citation type="submission" date="2023-04" db="EMBL/GenBank/DDBJ databases">
        <title>Draft Genome sequencing of Naganishia species isolated from polar environments using Oxford Nanopore Technology.</title>
        <authorList>
            <person name="Leo P."/>
            <person name="Venkateswaran K."/>
        </authorList>
    </citation>
    <scope>NUCLEOTIDE SEQUENCE</scope>
    <source>
        <strain evidence="1">MNA-CCFEE 5262</strain>
    </source>
</reference>
<accession>A0ACC2VX60</accession>
<proteinExistence type="predicted"/>